<comment type="caution">
    <text evidence="6">The sequence shown here is derived from an EMBL/GenBank/DDBJ whole genome shotgun (WGS) entry which is preliminary data.</text>
</comment>
<dbReference type="InterPro" id="IPR036388">
    <property type="entry name" value="WH-like_DNA-bd_sf"/>
</dbReference>
<dbReference type="SUPFAM" id="SSF46785">
    <property type="entry name" value="Winged helix' DNA-binding domain"/>
    <property type="match status" value="1"/>
</dbReference>
<keyword evidence="3" id="KW-0804">Transcription</keyword>
<dbReference type="InterPro" id="IPR036390">
    <property type="entry name" value="WH_DNA-bd_sf"/>
</dbReference>
<proteinExistence type="predicted"/>
<dbReference type="PANTHER" id="PTHR44846:SF1">
    <property type="entry name" value="MANNOSYL-D-GLYCERATE TRANSPORT_METABOLISM SYSTEM REPRESSOR MNGR-RELATED"/>
    <property type="match status" value="1"/>
</dbReference>
<dbReference type="CDD" id="cd07377">
    <property type="entry name" value="WHTH_GntR"/>
    <property type="match status" value="1"/>
</dbReference>
<organism evidence="6 7">
    <name type="scientific">Nocardioides lentus</name>
    <dbReference type="NCBI Taxonomy" id="338077"/>
    <lineage>
        <taxon>Bacteria</taxon>
        <taxon>Bacillati</taxon>
        <taxon>Actinomycetota</taxon>
        <taxon>Actinomycetes</taxon>
        <taxon>Propionibacteriales</taxon>
        <taxon>Nocardioidaceae</taxon>
        <taxon>Nocardioides</taxon>
    </lineage>
</organism>
<dbReference type="SMART" id="SM00345">
    <property type="entry name" value="HTH_GNTR"/>
    <property type="match status" value="1"/>
</dbReference>
<dbReference type="PANTHER" id="PTHR44846">
    <property type="entry name" value="MANNOSYL-D-GLYCERATE TRANSPORT/METABOLISM SYSTEM REPRESSOR MNGR-RELATED"/>
    <property type="match status" value="1"/>
</dbReference>
<feature type="region of interest" description="Disordered" evidence="4">
    <location>
        <begin position="1"/>
        <end position="22"/>
    </location>
</feature>
<keyword evidence="7" id="KW-1185">Reference proteome</keyword>
<evidence type="ECO:0000256" key="4">
    <source>
        <dbReference type="SAM" id="MobiDB-lite"/>
    </source>
</evidence>
<dbReference type="Pfam" id="PF00392">
    <property type="entry name" value="GntR"/>
    <property type="match status" value="1"/>
</dbReference>
<dbReference type="InterPro" id="IPR000524">
    <property type="entry name" value="Tscrpt_reg_HTH_GntR"/>
</dbReference>
<evidence type="ECO:0000259" key="5">
    <source>
        <dbReference type="PROSITE" id="PS50949"/>
    </source>
</evidence>
<dbReference type="Proteomes" id="UP001501612">
    <property type="component" value="Unassembled WGS sequence"/>
</dbReference>
<feature type="domain" description="HTH gntR-type" evidence="5">
    <location>
        <begin position="27"/>
        <end position="95"/>
    </location>
</feature>
<evidence type="ECO:0000256" key="2">
    <source>
        <dbReference type="ARBA" id="ARBA00023125"/>
    </source>
</evidence>
<evidence type="ECO:0000313" key="6">
    <source>
        <dbReference type="EMBL" id="GAA1905445.1"/>
    </source>
</evidence>
<sequence length="225" mass="23117">MAGRSGPPRGPEDAARGRAPLSPLRRERLYESLAAHISDFIEAQGLVGGDRLPPERQLSAELGVSRATISRALAALETRGRIEVRHGVGALVRDPDAPAGSAAGSGPGLAEAVAAHPRAEVTTAREAILAGIARAAAVNPNDSLRVAMLADDGRPRRFDETWMCVRRLAGAALLADLDQTMATSAPAPADSPALHARLDLLASAIIRGDAAAAATACAGLLDPVD</sequence>
<dbReference type="Gene3D" id="1.10.10.10">
    <property type="entry name" value="Winged helix-like DNA-binding domain superfamily/Winged helix DNA-binding domain"/>
    <property type="match status" value="1"/>
</dbReference>
<gene>
    <name evidence="6" type="ORF">GCM10009737_02850</name>
</gene>
<name>A0ABN2NWJ5_9ACTN</name>
<keyword evidence="2" id="KW-0238">DNA-binding</keyword>
<evidence type="ECO:0000256" key="1">
    <source>
        <dbReference type="ARBA" id="ARBA00023015"/>
    </source>
</evidence>
<dbReference type="RefSeq" id="WP_344002662.1">
    <property type="nucleotide sequence ID" value="NZ_BAAAMY010000001.1"/>
</dbReference>
<dbReference type="EMBL" id="BAAAMY010000001">
    <property type="protein sequence ID" value="GAA1905445.1"/>
    <property type="molecule type" value="Genomic_DNA"/>
</dbReference>
<accession>A0ABN2NWJ5</accession>
<reference evidence="6 7" key="1">
    <citation type="journal article" date="2019" name="Int. J. Syst. Evol. Microbiol.">
        <title>The Global Catalogue of Microorganisms (GCM) 10K type strain sequencing project: providing services to taxonomists for standard genome sequencing and annotation.</title>
        <authorList>
            <consortium name="The Broad Institute Genomics Platform"/>
            <consortium name="The Broad Institute Genome Sequencing Center for Infectious Disease"/>
            <person name="Wu L."/>
            <person name="Ma J."/>
        </authorList>
    </citation>
    <scope>NUCLEOTIDE SEQUENCE [LARGE SCALE GENOMIC DNA]</scope>
    <source>
        <strain evidence="6 7">JCM 14046</strain>
    </source>
</reference>
<evidence type="ECO:0000313" key="7">
    <source>
        <dbReference type="Proteomes" id="UP001501612"/>
    </source>
</evidence>
<evidence type="ECO:0000256" key="3">
    <source>
        <dbReference type="ARBA" id="ARBA00023163"/>
    </source>
</evidence>
<protein>
    <recommendedName>
        <fullName evidence="5">HTH gntR-type domain-containing protein</fullName>
    </recommendedName>
</protein>
<dbReference type="InterPro" id="IPR050679">
    <property type="entry name" value="Bact_HTH_transcr_reg"/>
</dbReference>
<keyword evidence="1" id="KW-0805">Transcription regulation</keyword>
<dbReference type="PROSITE" id="PS50949">
    <property type="entry name" value="HTH_GNTR"/>
    <property type="match status" value="1"/>
</dbReference>
<dbReference type="PRINTS" id="PR00035">
    <property type="entry name" value="HTHGNTR"/>
</dbReference>